<evidence type="ECO:0000313" key="3">
    <source>
        <dbReference type="Proteomes" id="UP001178461"/>
    </source>
</evidence>
<feature type="compositionally biased region" description="Polar residues" evidence="1">
    <location>
        <begin position="18"/>
        <end position="27"/>
    </location>
</feature>
<organism evidence="2 3">
    <name type="scientific">Podarcis lilfordi</name>
    <name type="common">Lilford's wall lizard</name>
    <dbReference type="NCBI Taxonomy" id="74358"/>
    <lineage>
        <taxon>Eukaryota</taxon>
        <taxon>Metazoa</taxon>
        <taxon>Chordata</taxon>
        <taxon>Craniata</taxon>
        <taxon>Vertebrata</taxon>
        <taxon>Euteleostomi</taxon>
        <taxon>Lepidosauria</taxon>
        <taxon>Squamata</taxon>
        <taxon>Bifurcata</taxon>
        <taxon>Unidentata</taxon>
        <taxon>Episquamata</taxon>
        <taxon>Laterata</taxon>
        <taxon>Lacertibaenia</taxon>
        <taxon>Lacertidae</taxon>
        <taxon>Podarcis</taxon>
    </lineage>
</organism>
<proteinExistence type="predicted"/>
<dbReference type="AlphaFoldDB" id="A0AA35JNS0"/>
<name>A0AA35JNS0_9SAUR</name>
<evidence type="ECO:0000313" key="2">
    <source>
        <dbReference type="EMBL" id="CAI5761998.1"/>
    </source>
</evidence>
<accession>A0AA35JNS0</accession>
<dbReference type="Proteomes" id="UP001178461">
    <property type="component" value="Chromosome 1"/>
</dbReference>
<sequence>MISTWGVLLQRRKGTHFHNPTRTSTIQRHPKQQEHKTNGGSISEAATKWFALRPPTEFTAEARFKPETSLFVAQYLSRQATPAFIDCMLLL</sequence>
<reference evidence="2" key="1">
    <citation type="submission" date="2022-12" db="EMBL/GenBank/DDBJ databases">
        <authorList>
            <person name="Alioto T."/>
            <person name="Alioto T."/>
            <person name="Gomez Garrido J."/>
        </authorList>
    </citation>
    <scope>NUCLEOTIDE SEQUENCE</scope>
</reference>
<protein>
    <submittedName>
        <fullName evidence="2">Uncharacterized protein</fullName>
    </submittedName>
</protein>
<evidence type="ECO:0000256" key="1">
    <source>
        <dbReference type="SAM" id="MobiDB-lite"/>
    </source>
</evidence>
<keyword evidence="3" id="KW-1185">Reference proteome</keyword>
<gene>
    <name evidence="2" type="ORF">PODLI_1B023267</name>
</gene>
<dbReference type="EMBL" id="OX395126">
    <property type="protein sequence ID" value="CAI5761998.1"/>
    <property type="molecule type" value="Genomic_DNA"/>
</dbReference>
<feature type="region of interest" description="Disordered" evidence="1">
    <location>
        <begin position="16"/>
        <end position="40"/>
    </location>
</feature>